<evidence type="ECO:0008006" key="4">
    <source>
        <dbReference type="Google" id="ProtNLM"/>
    </source>
</evidence>
<protein>
    <recommendedName>
        <fullName evidence="4">CCHC-type domain-containing protein</fullName>
    </recommendedName>
</protein>
<dbReference type="AlphaFoldDB" id="A0AAD8X744"/>
<dbReference type="PANTHER" id="PTHR35317:SF23">
    <property type="entry name" value="OS04G0629600 PROTEIN"/>
    <property type="match status" value="1"/>
</dbReference>
<dbReference type="Pfam" id="PF14223">
    <property type="entry name" value="Retrotran_gag_2"/>
    <property type="match status" value="1"/>
</dbReference>
<feature type="compositionally biased region" description="Acidic residues" evidence="1">
    <location>
        <begin position="559"/>
        <end position="568"/>
    </location>
</feature>
<keyword evidence="3" id="KW-1185">Reference proteome</keyword>
<proteinExistence type="predicted"/>
<dbReference type="InterPro" id="IPR036875">
    <property type="entry name" value="Znf_CCHC_sf"/>
</dbReference>
<organism evidence="2 3">
    <name type="scientific">Lolium multiflorum</name>
    <name type="common">Italian ryegrass</name>
    <name type="synonym">Lolium perenne subsp. multiflorum</name>
    <dbReference type="NCBI Taxonomy" id="4521"/>
    <lineage>
        <taxon>Eukaryota</taxon>
        <taxon>Viridiplantae</taxon>
        <taxon>Streptophyta</taxon>
        <taxon>Embryophyta</taxon>
        <taxon>Tracheophyta</taxon>
        <taxon>Spermatophyta</taxon>
        <taxon>Magnoliopsida</taxon>
        <taxon>Liliopsida</taxon>
        <taxon>Poales</taxon>
        <taxon>Poaceae</taxon>
        <taxon>BOP clade</taxon>
        <taxon>Pooideae</taxon>
        <taxon>Poodae</taxon>
        <taxon>Poeae</taxon>
        <taxon>Poeae Chloroplast Group 2 (Poeae type)</taxon>
        <taxon>Loliodinae</taxon>
        <taxon>Loliinae</taxon>
        <taxon>Lolium</taxon>
    </lineage>
</organism>
<dbReference type="GO" id="GO:0008270">
    <property type="term" value="F:zinc ion binding"/>
    <property type="evidence" value="ECO:0007669"/>
    <property type="project" value="InterPro"/>
</dbReference>
<dbReference type="SUPFAM" id="SSF57756">
    <property type="entry name" value="Retrovirus zinc finger-like domains"/>
    <property type="match status" value="1"/>
</dbReference>
<sequence>MASSSTRRPTVCTLLFPSSVHPGNPMSFISAIEPLNGGNYGSWREKVEMGLALLDLDLALIEACPIEPKDPVRGDKESEDDFNKRVLDHGPKRMKYDLDRAKWDSSNRKCLMVIKSSILEAIRGAIPQCDTASEYLKKVESQFTGSSKAYASTLIRKLVTTKYTGGGVRDHILRMSHMSSKLKSMEMELPEQFVIHLIFASLPKEFETFAVNYNAQPEKWAIEKMIAMCVQEEERIKGQSGDSVNYLSPTKKRNFQSFQSSKPQGKPQWNPPPPKPHGKAQDHQPHEEVAKDTCKWCKEKGHYQKDCVAFLKHLCKKAEAKLFNPNIGKLDPKTDEMIRGSTVSREINLEEKRVYAPTPMIQEPFFSIPAAAAPTQDDVIATPVVSSPVATMNENKENVTTHEEELQQPHIESAPEIENLRRSQRARKPAIPDDFEIYVSEAVQMEGDPTTFEEASRSAHSSKWIEAMVDEMRSMSSNKRFLKENPGYRATLPASRFSFATPKIVRETVEECSQWRAVKADQRGISEKSSLSSAAMADQRERPEESSLWGDARSRTESENSEEMDASESDYCCPSSSGGSD</sequence>
<feature type="region of interest" description="Disordered" evidence="1">
    <location>
        <begin position="523"/>
        <end position="581"/>
    </location>
</feature>
<feature type="region of interest" description="Disordered" evidence="1">
    <location>
        <begin position="256"/>
        <end position="287"/>
    </location>
</feature>
<reference evidence="2" key="1">
    <citation type="submission" date="2023-07" db="EMBL/GenBank/DDBJ databases">
        <title>A chromosome-level genome assembly of Lolium multiflorum.</title>
        <authorList>
            <person name="Chen Y."/>
            <person name="Copetti D."/>
            <person name="Kolliker R."/>
            <person name="Studer B."/>
        </authorList>
    </citation>
    <scope>NUCLEOTIDE SEQUENCE</scope>
    <source>
        <strain evidence="2">02402/16</strain>
        <tissue evidence="2">Leaf</tissue>
    </source>
</reference>
<evidence type="ECO:0000313" key="3">
    <source>
        <dbReference type="Proteomes" id="UP001231189"/>
    </source>
</evidence>
<dbReference type="EMBL" id="JAUUTY010000001">
    <property type="protein sequence ID" value="KAK1696617.1"/>
    <property type="molecule type" value="Genomic_DNA"/>
</dbReference>
<evidence type="ECO:0000313" key="2">
    <source>
        <dbReference type="EMBL" id="KAK1696617.1"/>
    </source>
</evidence>
<dbReference type="GO" id="GO:0003676">
    <property type="term" value="F:nucleic acid binding"/>
    <property type="evidence" value="ECO:0007669"/>
    <property type="project" value="InterPro"/>
</dbReference>
<gene>
    <name evidence="2" type="ORF">QYE76_013314</name>
</gene>
<name>A0AAD8X744_LOLMU</name>
<dbReference type="Proteomes" id="UP001231189">
    <property type="component" value="Unassembled WGS sequence"/>
</dbReference>
<dbReference type="PANTHER" id="PTHR35317">
    <property type="entry name" value="OS04G0629600 PROTEIN"/>
    <property type="match status" value="1"/>
</dbReference>
<evidence type="ECO:0000256" key="1">
    <source>
        <dbReference type="SAM" id="MobiDB-lite"/>
    </source>
</evidence>
<accession>A0AAD8X744</accession>
<comment type="caution">
    <text evidence="2">The sequence shown here is derived from an EMBL/GenBank/DDBJ whole genome shotgun (WGS) entry which is preliminary data.</text>
</comment>